<evidence type="ECO:0000256" key="6">
    <source>
        <dbReference type="ARBA" id="ARBA00022692"/>
    </source>
</evidence>
<dbReference type="OrthoDB" id="6554712at2"/>
<dbReference type="Pfam" id="PF13953">
    <property type="entry name" value="PapC_C"/>
    <property type="match status" value="1"/>
</dbReference>
<dbReference type="PANTHER" id="PTHR30451">
    <property type="entry name" value="OUTER MEMBRANE USHER PROTEIN"/>
    <property type="match status" value="1"/>
</dbReference>
<evidence type="ECO:0000313" key="14">
    <source>
        <dbReference type="Proteomes" id="UP000379480"/>
    </source>
</evidence>
<evidence type="ECO:0000256" key="10">
    <source>
        <dbReference type="RuleBase" id="RU003884"/>
    </source>
</evidence>
<keyword evidence="5 10" id="KW-1029">Fimbrium biogenesis</keyword>
<evidence type="ECO:0000256" key="4">
    <source>
        <dbReference type="ARBA" id="ARBA00022452"/>
    </source>
</evidence>
<dbReference type="Pfam" id="PF13954">
    <property type="entry name" value="PapC_N"/>
    <property type="match status" value="1"/>
</dbReference>
<dbReference type="GO" id="GO:0009297">
    <property type="term" value="P:pilus assembly"/>
    <property type="evidence" value="ECO:0007669"/>
    <property type="project" value="InterPro"/>
</dbReference>
<keyword evidence="8 10" id="KW-0472">Membrane</keyword>
<dbReference type="Gene3D" id="2.60.40.2070">
    <property type="match status" value="1"/>
</dbReference>
<evidence type="ECO:0000256" key="9">
    <source>
        <dbReference type="ARBA" id="ARBA00023237"/>
    </source>
</evidence>
<evidence type="ECO:0000256" key="7">
    <source>
        <dbReference type="ARBA" id="ARBA00022729"/>
    </source>
</evidence>
<dbReference type="InterPro" id="IPR037224">
    <property type="entry name" value="PapC_N_sf"/>
</dbReference>
<comment type="similarity">
    <text evidence="2 10">Belongs to the fimbrial export usher family.</text>
</comment>
<comment type="subcellular location">
    <subcellularLocation>
        <location evidence="1 10">Cell outer membrane</location>
        <topology evidence="1 10">Multi-pass membrane protein</topology>
    </subcellularLocation>
</comment>
<dbReference type="Pfam" id="PF00577">
    <property type="entry name" value="Usher"/>
    <property type="match status" value="1"/>
</dbReference>
<evidence type="ECO:0000256" key="8">
    <source>
        <dbReference type="ARBA" id="ARBA00023136"/>
    </source>
</evidence>
<keyword evidence="6 10" id="KW-0812">Transmembrane</keyword>
<dbReference type="PANTHER" id="PTHR30451:SF21">
    <property type="entry name" value="FIMBRIAL USHER DOMAIN-CONTAINING PROTEIN YDET-RELATED"/>
    <property type="match status" value="1"/>
</dbReference>
<keyword evidence="7" id="KW-0732">Signal</keyword>
<dbReference type="PROSITE" id="PS01151">
    <property type="entry name" value="FIMBRIAL_USHER"/>
    <property type="match status" value="1"/>
</dbReference>
<dbReference type="EMBL" id="CABVHY010000047">
    <property type="protein sequence ID" value="VVO42883.1"/>
    <property type="molecule type" value="Genomic_DNA"/>
</dbReference>
<evidence type="ECO:0000256" key="3">
    <source>
        <dbReference type="ARBA" id="ARBA00022448"/>
    </source>
</evidence>
<evidence type="ECO:0000256" key="5">
    <source>
        <dbReference type="ARBA" id="ARBA00022558"/>
    </source>
</evidence>
<dbReference type="InterPro" id="IPR042186">
    <property type="entry name" value="FimD_plug_dom"/>
</dbReference>
<protein>
    <submittedName>
        <fullName evidence="13">Outer membrane usher protein FimD</fullName>
    </submittedName>
</protein>
<accession>A0A5E7G139</accession>
<dbReference type="Gene3D" id="2.60.40.3110">
    <property type="match status" value="1"/>
</dbReference>
<evidence type="ECO:0000259" key="12">
    <source>
        <dbReference type="Pfam" id="PF13954"/>
    </source>
</evidence>
<dbReference type="InterPro" id="IPR025949">
    <property type="entry name" value="PapC-like_C"/>
</dbReference>
<dbReference type="AlphaFoldDB" id="A0A5E7G139"/>
<dbReference type="InterPro" id="IPR018030">
    <property type="entry name" value="Fimbrial_membr_usher_CS"/>
</dbReference>
<dbReference type="RefSeq" id="WP_150807257.1">
    <property type="nucleotide sequence ID" value="NZ_CABVHY010000047.1"/>
</dbReference>
<keyword evidence="9 10" id="KW-0998">Cell outer membrane</keyword>
<name>A0A5E7G139_PSEFL</name>
<evidence type="ECO:0000259" key="11">
    <source>
        <dbReference type="Pfam" id="PF13953"/>
    </source>
</evidence>
<dbReference type="InterPro" id="IPR025885">
    <property type="entry name" value="PapC_N"/>
</dbReference>
<organism evidence="13 14">
    <name type="scientific">Pseudomonas fluorescens</name>
    <dbReference type="NCBI Taxonomy" id="294"/>
    <lineage>
        <taxon>Bacteria</taxon>
        <taxon>Pseudomonadati</taxon>
        <taxon>Pseudomonadota</taxon>
        <taxon>Gammaproteobacteria</taxon>
        <taxon>Pseudomonadales</taxon>
        <taxon>Pseudomonadaceae</taxon>
        <taxon>Pseudomonas</taxon>
    </lineage>
</organism>
<dbReference type="GO" id="GO:0009279">
    <property type="term" value="C:cell outer membrane"/>
    <property type="evidence" value="ECO:0007669"/>
    <property type="project" value="UniProtKB-SubCell"/>
</dbReference>
<dbReference type="GO" id="GO:0015473">
    <property type="term" value="F:fimbrial usher porin activity"/>
    <property type="evidence" value="ECO:0007669"/>
    <property type="project" value="InterPro"/>
</dbReference>
<evidence type="ECO:0000313" key="13">
    <source>
        <dbReference type="EMBL" id="VVO42883.1"/>
    </source>
</evidence>
<reference evidence="13 14" key="1">
    <citation type="submission" date="2019-09" db="EMBL/GenBank/DDBJ databases">
        <authorList>
            <person name="Chandra G."/>
            <person name="Truman W A."/>
        </authorList>
    </citation>
    <scope>NUCLEOTIDE SEQUENCE [LARGE SCALE GENOMIC DNA]</scope>
    <source>
        <strain evidence="13">PS723</strain>
    </source>
</reference>
<evidence type="ECO:0000256" key="2">
    <source>
        <dbReference type="ARBA" id="ARBA00008064"/>
    </source>
</evidence>
<dbReference type="Proteomes" id="UP000379480">
    <property type="component" value="Unassembled WGS sequence"/>
</dbReference>
<evidence type="ECO:0000256" key="1">
    <source>
        <dbReference type="ARBA" id="ARBA00004571"/>
    </source>
</evidence>
<feature type="domain" description="PapC N-terminal" evidence="12">
    <location>
        <begin position="42"/>
        <end position="190"/>
    </location>
</feature>
<dbReference type="SUPFAM" id="SSF141729">
    <property type="entry name" value="FimD N-terminal domain-like"/>
    <property type="match status" value="1"/>
</dbReference>
<gene>
    <name evidence="13" type="primary">fimD</name>
    <name evidence="13" type="ORF">PS723_06080</name>
</gene>
<sequence>MTLLPGCRRAPVRLRLVHLFVIGSSGATLFEARPALAAPNLEFQSSFMRQSPDHASDAGALALGALANSSDLGPGRYWVDIQVNLGYFGQREIEFVLSAEGDRLLPCLSPELLGELGVRLDSLADPAVLQGPCVDLLALIPGAEIDFDGSKLLLALSIPQIAMRRDVIGRVDPEHWDHGINAAFVSYQVSAQQGTSRYRGHQSSDDLYLNSGLNLGSWRLRSNQSLRQNQDGKREWTRAYTYAQRDLPGTHANLTLGETFSSGDVFKSLPIRGVLIGSDLGMLPDVLQGYAPIIRGVAQTRAKLEILQNGYPIYSTYVSPGPYEIDDLSTNGGSGELEIVLTEADGQVRRFTQSFSTLSNLLREGVWRYSGALGRYNGASGLDDPLLWQGTLAMGMAWNSTLYGGLMASDFYRAGTVGVSRDLGSFGALAFDLTHSSADIDTLDSQNVQGVSYAMKYGKSFATHTNLRFAGYRYSSEGYRDFDEALRQRSNNSTFYGSRRSRLEASVFQSIGTRSSLSLTLSQQDYWQSAYVQRQFQFNVNTHYKDVGYNLYASQSLSDTHDNDRQIGLSVTVPLSFGHSTSATFDVQNNGDRYSQRASLGGSADENRLNYRASLSNDDSRQQSAALSLGYQTPAGSVGAGLSQGRDYRNVSLNASGAVLLHADGIELGPYLGETAALVEVPDIAGVGVLNATGVKTNEQGYALVPSLRPYRVNHVVLQTDQLGPEVEIDNGTTQVVPRRGAVVKTTFPARSVTRLVITASTANGRLLPFGAQLSNAEGEVIGVVGQAGQVMLSTSAEPQTLDVRWGEQSESQCQLSIDPQSMEQAQGYRLQNLTCH</sequence>
<keyword evidence="4" id="KW-1134">Transmembrane beta strand</keyword>
<dbReference type="Gene3D" id="3.10.20.410">
    <property type="match status" value="1"/>
</dbReference>
<feature type="domain" description="PapC-like C-terminal" evidence="11">
    <location>
        <begin position="758"/>
        <end position="819"/>
    </location>
</feature>
<dbReference type="InterPro" id="IPR000015">
    <property type="entry name" value="Fimb_usher"/>
</dbReference>
<proteinExistence type="inferred from homology"/>
<keyword evidence="3 10" id="KW-0813">Transport</keyword>
<dbReference type="Gene3D" id="2.60.40.2610">
    <property type="entry name" value="Outer membrane usher protein FimD, plug domain"/>
    <property type="match status" value="1"/>
</dbReference>
<dbReference type="InterPro" id="IPR043142">
    <property type="entry name" value="PapC-like_C_sf"/>
</dbReference>